<dbReference type="HAMAP" id="MF_00528">
    <property type="entry name" value="Maf"/>
    <property type="match status" value="1"/>
</dbReference>
<dbReference type="Pfam" id="PF02545">
    <property type="entry name" value="Maf"/>
    <property type="match status" value="1"/>
</dbReference>
<comment type="catalytic activity">
    <reaction evidence="4">
        <text>dTTP + H2O = dTMP + diphosphate + H(+)</text>
        <dbReference type="Rhea" id="RHEA:28534"/>
        <dbReference type="ChEBI" id="CHEBI:15377"/>
        <dbReference type="ChEBI" id="CHEBI:15378"/>
        <dbReference type="ChEBI" id="CHEBI:33019"/>
        <dbReference type="ChEBI" id="CHEBI:37568"/>
        <dbReference type="ChEBI" id="CHEBI:63528"/>
        <dbReference type="EC" id="3.6.1.9"/>
    </reaction>
</comment>
<feature type="site" description="Important for substrate specificity" evidence="4">
    <location>
        <position position="74"/>
    </location>
</feature>
<dbReference type="SUPFAM" id="SSF52972">
    <property type="entry name" value="ITPase-like"/>
    <property type="match status" value="1"/>
</dbReference>
<comment type="similarity">
    <text evidence="4">Belongs to the Maf family. YhdE subfamily.</text>
</comment>
<proteinExistence type="inferred from homology"/>
<comment type="function">
    <text evidence="4">Nucleoside triphosphate pyrophosphatase that hydrolyzes dTTP and UTP. May have a dual role in cell division arrest and in preventing the incorporation of modified nucleotides into cellular nucleic acids.</text>
</comment>
<accession>A0A316AMZ3</accession>
<gene>
    <name evidence="5" type="ORF">CLV98_103195</name>
</gene>
<dbReference type="PIRSF" id="PIRSF006305">
    <property type="entry name" value="Maf"/>
    <property type="match status" value="1"/>
</dbReference>
<evidence type="ECO:0000256" key="2">
    <source>
        <dbReference type="ARBA" id="ARBA00022801"/>
    </source>
</evidence>
<protein>
    <recommendedName>
        <fullName evidence="4">dTTP/UTP pyrophosphatase</fullName>
        <shortName evidence="4">dTTPase/UTPase</shortName>
        <ecNumber evidence="4">3.6.1.9</ecNumber>
    </recommendedName>
    <alternativeName>
        <fullName evidence="4">Nucleoside triphosphate pyrophosphatase</fullName>
    </alternativeName>
    <alternativeName>
        <fullName evidence="4">Nucleotide pyrophosphatase</fullName>
        <shortName evidence="4">Nucleotide PPase</shortName>
    </alternativeName>
</protein>
<reference evidence="5 6" key="1">
    <citation type="submission" date="2018-03" db="EMBL/GenBank/DDBJ databases">
        <title>Genomic Encyclopedia of Archaeal and Bacterial Type Strains, Phase II (KMG-II): from individual species to whole genera.</title>
        <authorList>
            <person name="Goeker M."/>
        </authorList>
    </citation>
    <scope>NUCLEOTIDE SEQUENCE [LARGE SCALE GENOMIC DNA]</scope>
    <source>
        <strain evidence="5 6">DSM 100346</strain>
    </source>
</reference>
<dbReference type="InterPro" id="IPR003697">
    <property type="entry name" value="Maf-like"/>
</dbReference>
<dbReference type="InterPro" id="IPR029001">
    <property type="entry name" value="ITPase-like_fam"/>
</dbReference>
<dbReference type="Proteomes" id="UP000245880">
    <property type="component" value="Unassembled WGS sequence"/>
</dbReference>
<evidence type="ECO:0000256" key="3">
    <source>
        <dbReference type="ARBA" id="ARBA00023080"/>
    </source>
</evidence>
<keyword evidence="6" id="KW-1185">Reference proteome</keyword>
<sequence length="197" mass="22188">MFPLVKPLLLASNSPRRKELLTLSGFEFEVKSFETDESYPGDLPSVETARYICRKKADVVQGKFPHQLILTADTVVILHGEVLGKPGTMEEARKMLQALSGQAHRVTTAVCLIDDLDIIEFEDSATVWFKKLTDHEIEFYLNHGHPTDKAGGYGIQEWIGMTGIQKIEGSYYTIMGLPTHLVYERLLPYSLLSTTRN</sequence>
<dbReference type="AlphaFoldDB" id="A0A316AMZ3"/>
<dbReference type="GO" id="GO:0036221">
    <property type="term" value="F:UTP diphosphatase activity"/>
    <property type="evidence" value="ECO:0007669"/>
    <property type="project" value="RHEA"/>
</dbReference>
<keyword evidence="2 4" id="KW-0378">Hydrolase</keyword>
<dbReference type="CDD" id="cd00555">
    <property type="entry name" value="Maf"/>
    <property type="match status" value="1"/>
</dbReference>
<keyword evidence="3 4" id="KW-0546">Nucleotide metabolism</keyword>
<dbReference type="Gene3D" id="3.90.950.10">
    <property type="match status" value="1"/>
</dbReference>
<dbReference type="PANTHER" id="PTHR43213:SF5">
    <property type="entry name" value="BIFUNCTIONAL DTTP_UTP PYROPHOSPHATASE_METHYLTRANSFERASE PROTEIN-RELATED"/>
    <property type="match status" value="1"/>
</dbReference>
<dbReference type="GO" id="GO:0009117">
    <property type="term" value="P:nucleotide metabolic process"/>
    <property type="evidence" value="ECO:0007669"/>
    <property type="project" value="UniProtKB-KW"/>
</dbReference>
<dbReference type="PANTHER" id="PTHR43213">
    <property type="entry name" value="BIFUNCTIONAL DTTP/UTP PYROPHOSPHATASE/METHYLTRANSFERASE PROTEIN-RELATED"/>
    <property type="match status" value="1"/>
</dbReference>
<dbReference type="NCBIfam" id="TIGR00172">
    <property type="entry name" value="maf"/>
    <property type="match status" value="1"/>
</dbReference>
<feature type="active site" description="Proton acceptor" evidence="4">
    <location>
        <position position="73"/>
    </location>
</feature>
<comment type="caution">
    <text evidence="4">Lacks conserved residue(s) required for the propagation of feature annotation.</text>
</comment>
<feature type="site" description="Important for substrate specificity" evidence="4">
    <location>
        <position position="16"/>
    </location>
</feature>
<keyword evidence="4" id="KW-0963">Cytoplasm</keyword>
<dbReference type="EC" id="3.6.1.9" evidence="4"/>
<evidence type="ECO:0000256" key="1">
    <source>
        <dbReference type="ARBA" id="ARBA00001968"/>
    </source>
</evidence>
<feature type="site" description="Important for substrate specificity" evidence="4">
    <location>
        <position position="156"/>
    </location>
</feature>
<dbReference type="RefSeq" id="WP_109673758.1">
    <property type="nucleotide sequence ID" value="NZ_QGDT01000003.1"/>
</dbReference>
<dbReference type="OrthoDB" id="9807767at2"/>
<dbReference type="GO" id="GO:0036218">
    <property type="term" value="F:dTTP diphosphatase activity"/>
    <property type="evidence" value="ECO:0007669"/>
    <property type="project" value="RHEA"/>
</dbReference>
<comment type="catalytic activity">
    <reaction evidence="4">
        <text>UTP + H2O = UMP + diphosphate + H(+)</text>
        <dbReference type="Rhea" id="RHEA:29395"/>
        <dbReference type="ChEBI" id="CHEBI:15377"/>
        <dbReference type="ChEBI" id="CHEBI:15378"/>
        <dbReference type="ChEBI" id="CHEBI:33019"/>
        <dbReference type="ChEBI" id="CHEBI:46398"/>
        <dbReference type="ChEBI" id="CHEBI:57865"/>
        <dbReference type="EC" id="3.6.1.9"/>
    </reaction>
</comment>
<comment type="cofactor">
    <cofactor evidence="1 4">
        <name>a divalent metal cation</name>
        <dbReference type="ChEBI" id="CHEBI:60240"/>
    </cofactor>
</comment>
<dbReference type="EMBL" id="QGDT01000003">
    <property type="protein sequence ID" value="PWJ58828.1"/>
    <property type="molecule type" value="Genomic_DNA"/>
</dbReference>
<organism evidence="5 6">
    <name type="scientific">Dyadobacter jejuensis</name>
    <dbReference type="NCBI Taxonomy" id="1082580"/>
    <lineage>
        <taxon>Bacteria</taxon>
        <taxon>Pseudomonadati</taxon>
        <taxon>Bacteroidota</taxon>
        <taxon>Cytophagia</taxon>
        <taxon>Cytophagales</taxon>
        <taxon>Spirosomataceae</taxon>
        <taxon>Dyadobacter</taxon>
    </lineage>
</organism>
<dbReference type="GO" id="GO:0005737">
    <property type="term" value="C:cytoplasm"/>
    <property type="evidence" value="ECO:0007669"/>
    <property type="project" value="UniProtKB-SubCell"/>
</dbReference>
<comment type="caution">
    <text evidence="5">The sequence shown here is derived from an EMBL/GenBank/DDBJ whole genome shotgun (WGS) entry which is preliminary data.</text>
</comment>
<evidence type="ECO:0000313" key="5">
    <source>
        <dbReference type="EMBL" id="PWJ58828.1"/>
    </source>
</evidence>
<evidence type="ECO:0000313" key="6">
    <source>
        <dbReference type="Proteomes" id="UP000245880"/>
    </source>
</evidence>
<name>A0A316AMZ3_9BACT</name>
<comment type="subcellular location">
    <subcellularLocation>
        <location evidence="4">Cytoplasm</location>
    </subcellularLocation>
</comment>
<evidence type="ECO:0000256" key="4">
    <source>
        <dbReference type="HAMAP-Rule" id="MF_00528"/>
    </source>
</evidence>